<dbReference type="OrthoDB" id="5416097at2759"/>
<gene>
    <name evidence="1" type="ORF">B0T11DRAFT_96281</name>
</gene>
<name>A0A8K0X1V1_9PEZI</name>
<evidence type="ECO:0000313" key="1">
    <source>
        <dbReference type="EMBL" id="KAH7357770.1"/>
    </source>
</evidence>
<reference evidence="1" key="1">
    <citation type="journal article" date="2021" name="Nat. Commun.">
        <title>Genetic determinants of endophytism in the Arabidopsis root mycobiome.</title>
        <authorList>
            <person name="Mesny F."/>
            <person name="Miyauchi S."/>
            <person name="Thiergart T."/>
            <person name="Pickel B."/>
            <person name="Atanasova L."/>
            <person name="Karlsson M."/>
            <person name="Huettel B."/>
            <person name="Barry K.W."/>
            <person name="Haridas S."/>
            <person name="Chen C."/>
            <person name="Bauer D."/>
            <person name="Andreopoulos W."/>
            <person name="Pangilinan J."/>
            <person name="LaButti K."/>
            <person name="Riley R."/>
            <person name="Lipzen A."/>
            <person name="Clum A."/>
            <person name="Drula E."/>
            <person name="Henrissat B."/>
            <person name="Kohler A."/>
            <person name="Grigoriev I.V."/>
            <person name="Martin F.M."/>
            <person name="Hacquard S."/>
        </authorList>
    </citation>
    <scope>NUCLEOTIDE SEQUENCE</scope>
    <source>
        <strain evidence="1">MPI-CAGE-AT-0016</strain>
    </source>
</reference>
<comment type="caution">
    <text evidence="1">The sequence shown here is derived from an EMBL/GenBank/DDBJ whole genome shotgun (WGS) entry which is preliminary data.</text>
</comment>
<accession>A0A8K0X1V1</accession>
<dbReference type="EMBL" id="JAGPXD010000004">
    <property type="protein sequence ID" value="KAH7357770.1"/>
    <property type="molecule type" value="Genomic_DNA"/>
</dbReference>
<protein>
    <recommendedName>
        <fullName evidence="3">HNH nuclease domain-containing protein</fullName>
    </recommendedName>
</protein>
<dbReference type="Proteomes" id="UP000813385">
    <property type="component" value="Unassembled WGS sequence"/>
</dbReference>
<organism evidence="1 2">
    <name type="scientific">Plectosphaerella cucumerina</name>
    <dbReference type="NCBI Taxonomy" id="40658"/>
    <lineage>
        <taxon>Eukaryota</taxon>
        <taxon>Fungi</taxon>
        <taxon>Dikarya</taxon>
        <taxon>Ascomycota</taxon>
        <taxon>Pezizomycotina</taxon>
        <taxon>Sordariomycetes</taxon>
        <taxon>Hypocreomycetidae</taxon>
        <taxon>Glomerellales</taxon>
        <taxon>Plectosphaerellaceae</taxon>
        <taxon>Plectosphaerella</taxon>
    </lineage>
</organism>
<keyword evidence="2" id="KW-1185">Reference proteome</keyword>
<evidence type="ECO:0000313" key="2">
    <source>
        <dbReference type="Proteomes" id="UP000813385"/>
    </source>
</evidence>
<sequence length="376" mass="40780">MPHPFHLSNDQIKARVDRASAIRSMIRDMQWNPGWEFTAYHADALALIPSANFGHVFQEAAHLGIVVDNRLTHISWAIRHFVLARHHDATSLKARPSPAVGSAALKERDGFACVLTGAPDAEAVPILPLSWSRDAPAAAVTASVLRDLSLFGHEGGPDVVKHLSGLSQVGETHHSWNMISLDRRLAVLWQRCLFGLEWVGSTTAAAEGADLVTVLLRFHWLQRETARPSRPVNDEALGEIMSQVCSSDNSSSLLSLKQPDGDTIALPSGMQIQSGHTLSISMPVSEVTGFEAMIRLQWVLVCMGALSGAAKDADSNDGDGESYDQWVGTAARWLEDIPDLPERFDDGLGVREGGRVVVKRVGGLTLEGMSTVMSFD</sequence>
<evidence type="ECO:0008006" key="3">
    <source>
        <dbReference type="Google" id="ProtNLM"/>
    </source>
</evidence>
<dbReference type="AlphaFoldDB" id="A0A8K0X1V1"/>
<proteinExistence type="predicted"/>